<evidence type="ECO:0000313" key="2">
    <source>
        <dbReference type="Proteomes" id="UP000199249"/>
    </source>
</evidence>
<proteinExistence type="predicted"/>
<dbReference type="AlphaFoldDB" id="A0A1H3PD39"/>
<protein>
    <submittedName>
        <fullName evidence="1">CopG-like RHH_1 or ribbon-helix-helix domain-containing protein, RHH_5</fullName>
    </submittedName>
</protein>
<evidence type="ECO:0000313" key="1">
    <source>
        <dbReference type="EMBL" id="SDY99000.1"/>
    </source>
</evidence>
<dbReference type="EMBL" id="FNOV01000029">
    <property type="protein sequence ID" value="SDY99000.1"/>
    <property type="molecule type" value="Genomic_DNA"/>
</dbReference>
<sequence>MAKAKAPFPVRLSDELRAKLDALAKQERRRPSELVRLLIEDAVAAHEAANGPLSPAPPAPPAT</sequence>
<dbReference type="Proteomes" id="UP000199249">
    <property type="component" value="Unassembled WGS sequence"/>
</dbReference>
<gene>
    <name evidence="1" type="ORF">SAMN04488069_1292</name>
</gene>
<reference evidence="2" key="1">
    <citation type="submission" date="2016-10" db="EMBL/GenBank/DDBJ databases">
        <authorList>
            <person name="Varghese N."/>
            <person name="Submissions S."/>
        </authorList>
    </citation>
    <scope>NUCLEOTIDE SEQUENCE [LARGE SCALE GENOMIC DNA]</scope>
    <source>
        <strain evidence="2">CGMCC 1.8975</strain>
    </source>
</reference>
<dbReference type="CDD" id="cd21631">
    <property type="entry name" value="RHH_CopG_NikR-like"/>
    <property type="match status" value="1"/>
</dbReference>
<dbReference type="SUPFAM" id="SSF47598">
    <property type="entry name" value="Ribbon-helix-helix"/>
    <property type="match status" value="1"/>
</dbReference>
<accession>A0A1H3PD39</accession>
<dbReference type="RefSeq" id="WP_139255369.1">
    <property type="nucleotide sequence ID" value="NZ_FNOV01000029.1"/>
</dbReference>
<keyword evidence="2" id="KW-1185">Reference proteome</keyword>
<name>A0A1H3PD39_9BACT</name>
<dbReference type="InterPro" id="IPR010985">
    <property type="entry name" value="Ribbon_hlx_hlx"/>
</dbReference>
<dbReference type="GO" id="GO:0006355">
    <property type="term" value="P:regulation of DNA-templated transcription"/>
    <property type="evidence" value="ECO:0007669"/>
    <property type="project" value="InterPro"/>
</dbReference>
<organism evidence="1 2">
    <name type="scientific">Hymenobacter psychrophilus</name>
    <dbReference type="NCBI Taxonomy" id="651662"/>
    <lineage>
        <taxon>Bacteria</taxon>
        <taxon>Pseudomonadati</taxon>
        <taxon>Bacteroidota</taxon>
        <taxon>Cytophagia</taxon>
        <taxon>Cytophagales</taxon>
        <taxon>Hymenobacteraceae</taxon>
        <taxon>Hymenobacter</taxon>
    </lineage>
</organism>